<keyword evidence="5" id="KW-1185">Reference proteome</keyword>
<evidence type="ECO:0008006" key="6">
    <source>
        <dbReference type="Google" id="ProtNLM"/>
    </source>
</evidence>
<dbReference type="EMBL" id="JAUHHV010000010">
    <property type="protein sequence ID" value="KAK1409500.1"/>
    <property type="molecule type" value="Genomic_DNA"/>
</dbReference>
<name>A0AAD8NBL5_TARER</name>
<dbReference type="PANTHER" id="PTHR21250">
    <property type="entry name" value="PRE-RRNA-PROCESSING PROTEIN TSR2 HOMOLOG"/>
    <property type="match status" value="1"/>
</dbReference>
<comment type="caution">
    <text evidence="4">The sequence shown here is derived from an EMBL/GenBank/DDBJ whole genome shotgun (WGS) entry which is preliminary data.</text>
</comment>
<organism evidence="4 5">
    <name type="scientific">Tagetes erecta</name>
    <name type="common">African marigold</name>
    <dbReference type="NCBI Taxonomy" id="13708"/>
    <lineage>
        <taxon>Eukaryota</taxon>
        <taxon>Viridiplantae</taxon>
        <taxon>Streptophyta</taxon>
        <taxon>Embryophyta</taxon>
        <taxon>Tracheophyta</taxon>
        <taxon>Spermatophyta</taxon>
        <taxon>Magnoliopsida</taxon>
        <taxon>eudicotyledons</taxon>
        <taxon>Gunneridae</taxon>
        <taxon>Pentapetalae</taxon>
        <taxon>asterids</taxon>
        <taxon>campanulids</taxon>
        <taxon>Asterales</taxon>
        <taxon>Asteraceae</taxon>
        <taxon>Asteroideae</taxon>
        <taxon>Heliantheae alliance</taxon>
        <taxon>Tageteae</taxon>
        <taxon>Tagetes</taxon>
    </lineage>
</organism>
<comment type="similarity">
    <text evidence="1">Belongs to the TSR2 family.</text>
</comment>
<dbReference type="Pfam" id="PF10273">
    <property type="entry name" value="WGG"/>
    <property type="match status" value="1"/>
</dbReference>
<evidence type="ECO:0000313" key="4">
    <source>
        <dbReference type="EMBL" id="KAK1409500.1"/>
    </source>
</evidence>
<evidence type="ECO:0000256" key="2">
    <source>
        <dbReference type="ARBA" id="ARBA00022552"/>
    </source>
</evidence>
<protein>
    <recommendedName>
        <fullName evidence="6">Pre-rRNA-processing protein TSR2 homolog</fullName>
    </recommendedName>
</protein>
<gene>
    <name evidence="4" type="ORF">QVD17_36026</name>
</gene>
<dbReference type="GO" id="GO:0006364">
    <property type="term" value="P:rRNA processing"/>
    <property type="evidence" value="ECO:0007669"/>
    <property type="project" value="UniProtKB-KW"/>
</dbReference>
<evidence type="ECO:0000256" key="3">
    <source>
        <dbReference type="SAM" id="MobiDB-lite"/>
    </source>
</evidence>
<dbReference type="InterPro" id="IPR019398">
    <property type="entry name" value="Pre-rRNA_process_TSR2"/>
</dbReference>
<evidence type="ECO:0000256" key="1">
    <source>
        <dbReference type="ARBA" id="ARBA00006524"/>
    </source>
</evidence>
<accession>A0AAD8NBL5</accession>
<evidence type="ECO:0000313" key="5">
    <source>
        <dbReference type="Proteomes" id="UP001229421"/>
    </source>
</evidence>
<dbReference type="AlphaFoldDB" id="A0AAD8NBL5"/>
<proteinExistence type="inferred from homology"/>
<keyword evidence="2" id="KW-0698">rRNA processing</keyword>
<feature type="region of interest" description="Disordered" evidence="3">
    <location>
        <begin position="121"/>
        <end position="156"/>
    </location>
</feature>
<sequence length="156" mass="17657">MAVPARLTYEAANHLREGIDLVFGRWSALQMAIHNEWGGRNTRQKAQAFNVHVYHWLIRPSALYVDELEELLDDFMLSLNTEIDDGSINEVAKKLLNMHKECLEGKFASIEQLRQSIPSSNRHIQVVNGGEDDSDSTSSSGDESMQNAEEDQLQKN</sequence>
<reference evidence="4" key="1">
    <citation type="journal article" date="2023" name="bioRxiv">
        <title>Improved chromosome-level genome assembly for marigold (Tagetes erecta).</title>
        <authorList>
            <person name="Jiang F."/>
            <person name="Yuan L."/>
            <person name="Wang S."/>
            <person name="Wang H."/>
            <person name="Xu D."/>
            <person name="Wang A."/>
            <person name="Fan W."/>
        </authorList>
    </citation>
    <scope>NUCLEOTIDE SEQUENCE</scope>
    <source>
        <strain evidence="4">WSJ</strain>
        <tissue evidence="4">Leaf</tissue>
    </source>
</reference>
<dbReference type="Proteomes" id="UP001229421">
    <property type="component" value="Unassembled WGS sequence"/>
</dbReference>